<evidence type="ECO:0000313" key="2">
    <source>
        <dbReference type="EMBL" id="KDP42751.1"/>
    </source>
</evidence>
<feature type="region of interest" description="Disordered" evidence="1">
    <location>
        <begin position="134"/>
        <end position="154"/>
    </location>
</feature>
<dbReference type="OrthoDB" id="737588at2759"/>
<accession>A0A067L2T1</accession>
<proteinExistence type="predicted"/>
<dbReference type="EMBL" id="KK914288">
    <property type="protein sequence ID" value="KDP42751.1"/>
    <property type="molecule type" value="Genomic_DNA"/>
</dbReference>
<dbReference type="PANTHER" id="PTHR34949">
    <property type="entry name" value="OS05G0443700 PROTEIN"/>
    <property type="match status" value="1"/>
</dbReference>
<protein>
    <submittedName>
        <fullName evidence="2">Uncharacterized protein</fullName>
    </submittedName>
</protein>
<evidence type="ECO:0000256" key="1">
    <source>
        <dbReference type="SAM" id="MobiDB-lite"/>
    </source>
</evidence>
<feature type="compositionally biased region" description="Polar residues" evidence="1">
    <location>
        <begin position="141"/>
        <end position="154"/>
    </location>
</feature>
<dbReference type="AlphaFoldDB" id="A0A067L2T1"/>
<dbReference type="PANTHER" id="PTHR34949:SF2">
    <property type="entry name" value="OS05G0443700 PROTEIN"/>
    <property type="match status" value="1"/>
</dbReference>
<gene>
    <name evidence="2" type="ORF">JCGZ_23691</name>
</gene>
<dbReference type="Proteomes" id="UP000027138">
    <property type="component" value="Unassembled WGS sequence"/>
</dbReference>
<reference evidence="2 3" key="1">
    <citation type="journal article" date="2014" name="PLoS ONE">
        <title>Global Analysis of Gene Expression Profiles in Physic Nut (Jatropha curcas L.) Seedlings Exposed to Salt Stress.</title>
        <authorList>
            <person name="Zhang L."/>
            <person name="Zhang C."/>
            <person name="Wu P."/>
            <person name="Chen Y."/>
            <person name="Li M."/>
            <person name="Jiang H."/>
            <person name="Wu G."/>
        </authorList>
    </citation>
    <scope>NUCLEOTIDE SEQUENCE [LARGE SCALE GENOMIC DNA]</scope>
    <source>
        <strain evidence="3">cv. GZQX0401</strain>
        <tissue evidence="2">Young leaves</tissue>
    </source>
</reference>
<name>A0A067L2T1_JATCU</name>
<organism evidence="2 3">
    <name type="scientific">Jatropha curcas</name>
    <name type="common">Barbados nut</name>
    <dbReference type="NCBI Taxonomy" id="180498"/>
    <lineage>
        <taxon>Eukaryota</taxon>
        <taxon>Viridiplantae</taxon>
        <taxon>Streptophyta</taxon>
        <taxon>Embryophyta</taxon>
        <taxon>Tracheophyta</taxon>
        <taxon>Spermatophyta</taxon>
        <taxon>Magnoliopsida</taxon>
        <taxon>eudicotyledons</taxon>
        <taxon>Gunneridae</taxon>
        <taxon>Pentapetalae</taxon>
        <taxon>rosids</taxon>
        <taxon>fabids</taxon>
        <taxon>Malpighiales</taxon>
        <taxon>Euphorbiaceae</taxon>
        <taxon>Crotonoideae</taxon>
        <taxon>Jatropheae</taxon>
        <taxon>Jatropha</taxon>
    </lineage>
</organism>
<sequence>MQDKSRTREDVLSKHRQFIRAIRGQIEHVEKSMDGPSIRDSLKHSKLVNLNEQDRDGLALFLTGGWNTKHLNHHDMEDNSILRRFLDPTLASSFKDDEIVEHGNIELEKLKMNGDMHANSLKMNRDMHAHHHSLKDGYQRNLGSHYTTTADSDP</sequence>
<evidence type="ECO:0000313" key="3">
    <source>
        <dbReference type="Proteomes" id="UP000027138"/>
    </source>
</evidence>
<keyword evidence="3" id="KW-1185">Reference proteome</keyword>